<comment type="function">
    <text evidence="10">Phosphatase that hydrolyzes non-canonical purine nucleotides such as XTP and ITP to their respective diphosphate derivatives. Probably excludes non-canonical purines from DNA/RNA precursor pool, thus preventing their incorporation into DNA/RNA and avoiding chromosomal lesions.</text>
</comment>
<organism evidence="12 13">
    <name type="scientific">Halolamina pelagica</name>
    <dbReference type="NCBI Taxonomy" id="699431"/>
    <lineage>
        <taxon>Archaea</taxon>
        <taxon>Methanobacteriati</taxon>
        <taxon>Methanobacteriota</taxon>
        <taxon>Stenosarchaea group</taxon>
        <taxon>Halobacteria</taxon>
        <taxon>Halobacteriales</taxon>
        <taxon>Haloferacaceae</taxon>
    </lineage>
</organism>
<feature type="binding site" evidence="10">
    <location>
        <position position="35"/>
    </location>
    <ligand>
        <name>Mg(2+)</name>
        <dbReference type="ChEBI" id="CHEBI:18420"/>
    </ligand>
</feature>
<keyword evidence="3 10" id="KW-0547">Nucleotide-binding</keyword>
<evidence type="ECO:0000256" key="10">
    <source>
        <dbReference type="HAMAP-Rule" id="MF_00648"/>
    </source>
</evidence>
<dbReference type="SUPFAM" id="SSF52972">
    <property type="entry name" value="ITPase-like"/>
    <property type="match status" value="1"/>
</dbReference>
<keyword evidence="13" id="KW-1185">Reference proteome</keyword>
<dbReference type="PANTHER" id="PTHR34699">
    <property type="match status" value="1"/>
</dbReference>
<gene>
    <name evidence="12" type="ORF">SAMN05216277_10644</name>
</gene>
<keyword evidence="7 10" id="KW-0464">Manganese</keyword>
<reference evidence="13" key="1">
    <citation type="submission" date="2016-10" db="EMBL/GenBank/DDBJ databases">
        <authorList>
            <person name="Varghese N."/>
            <person name="Submissions S."/>
        </authorList>
    </citation>
    <scope>NUCLEOTIDE SEQUENCE [LARGE SCALE GENOMIC DNA]</scope>
    <source>
        <strain evidence="13">CGMCC 1.10329</strain>
    </source>
</reference>
<dbReference type="NCBIfam" id="TIGR00258">
    <property type="entry name" value="inosine/xanthosine triphosphatase"/>
    <property type="match status" value="1"/>
</dbReference>
<evidence type="ECO:0000256" key="8">
    <source>
        <dbReference type="ARBA" id="ARBA00048174"/>
    </source>
</evidence>
<keyword evidence="4 10" id="KW-0378">Hydrolase</keyword>
<accession>A0A1I5SCC3</accession>
<proteinExistence type="inferred from homology"/>
<evidence type="ECO:0000256" key="6">
    <source>
        <dbReference type="ARBA" id="ARBA00023080"/>
    </source>
</evidence>
<dbReference type="OrthoDB" id="52857at2157"/>
<dbReference type="GO" id="GO:0009117">
    <property type="term" value="P:nucleotide metabolic process"/>
    <property type="evidence" value="ECO:0007669"/>
    <property type="project" value="UniProtKB-KW"/>
</dbReference>
<dbReference type="FunFam" id="3.90.950.10:FF:000002">
    <property type="entry name" value="Inosine/xanthosine triphosphatase"/>
    <property type="match status" value="1"/>
</dbReference>
<comment type="cofactor">
    <cofactor evidence="10">
        <name>Mg(2+)</name>
        <dbReference type="ChEBI" id="CHEBI:18420"/>
    </cofactor>
    <cofactor evidence="10">
        <name>Mn(2+)</name>
        <dbReference type="ChEBI" id="CHEBI:29035"/>
    </cofactor>
    <text evidence="10">Binds 1 divalent metal cation per subunit; can use either Mg(2+) or Mn(2+).</text>
</comment>
<feature type="binding site" evidence="10">
    <location>
        <position position="64"/>
    </location>
    <ligand>
        <name>Mg(2+)</name>
        <dbReference type="ChEBI" id="CHEBI:18420"/>
    </ligand>
</feature>
<evidence type="ECO:0000313" key="13">
    <source>
        <dbReference type="Proteomes" id="UP000183769"/>
    </source>
</evidence>
<dbReference type="GO" id="GO:0046872">
    <property type="term" value="F:metal ion binding"/>
    <property type="evidence" value="ECO:0007669"/>
    <property type="project" value="UniProtKB-KW"/>
</dbReference>
<dbReference type="InterPro" id="IPR029001">
    <property type="entry name" value="ITPase-like_fam"/>
</dbReference>
<dbReference type="Proteomes" id="UP000183769">
    <property type="component" value="Unassembled WGS sequence"/>
</dbReference>
<evidence type="ECO:0000256" key="3">
    <source>
        <dbReference type="ARBA" id="ARBA00022741"/>
    </source>
</evidence>
<comment type="caution">
    <text evidence="10">Lacks conserved residue(s) required for the propagation of feature annotation.</text>
</comment>
<dbReference type="RefSeq" id="WP_074878036.1">
    <property type="nucleotide sequence ID" value="NZ_FOXI01000006.1"/>
</dbReference>
<dbReference type="InterPro" id="IPR050299">
    <property type="entry name" value="YjjX_NTPase"/>
</dbReference>
<evidence type="ECO:0000256" key="1">
    <source>
        <dbReference type="ARBA" id="ARBA00001936"/>
    </source>
</evidence>
<dbReference type="InterPro" id="IPR026533">
    <property type="entry name" value="NTPase/PRRC1"/>
</dbReference>
<name>A0A1I5SCC3_9EURY</name>
<dbReference type="GO" id="GO:0006772">
    <property type="term" value="P:thiamine metabolic process"/>
    <property type="evidence" value="ECO:0007669"/>
    <property type="project" value="TreeGrafter"/>
</dbReference>
<evidence type="ECO:0000256" key="5">
    <source>
        <dbReference type="ARBA" id="ARBA00022842"/>
    </source>
</evidence>
<dbReference type="Pfam" id="PF01931">
    <property type="entry name" value="NTPase_I-T"/>
    <property type="match status" value="1"/>
</dbReference>
<keyword evidence="6 10" id="KW-0546">Nucleotide metabolism</keyword>
<feature type="domain" description="Non-canonical purine NTP phosphatase/PRRC1" evidence="11">
    <location>
        <begin position="6"/>
        <end position="168"/>
    </location>
</feature>
<evidence type="ECO:0000256" key="7">
    <source>
        <dbReference type="ARBA" id="ARBA00023211"/>
    </source>
</evidence>
<dbReference type="InterPro" id="IPR002786">
    <property type="entry name" value="Non_canon_purine_NTPase"/>
</dbReference>
<dbReference type="HAMAP" id="MF_00648">
    <property type="entry name" value="Non_canon_purine_NTPase_YjjX"/>
    <property type="match status" value="1"/>
</dbReference>
<comment type="cofactor">
    <cofactor evidence="1">
        <name>Mn(2+)</name>
        <dbReference type="ChEBI" id="CHEBI:29035"/>
    </cofactor>
</comment>
<dbReference type="Gene3D" id="3.90.950.10">
    <property type="match status" value="1"/>
</dbReference>
<evidence type="ECO:0000256" key="2">
    <source>
        <dbReference type="ARBA" id="ARBA00022723"/>
    </source>
</evidence>
<protein>
    <recommendedName>
        <fullName evidence="10">Probable inosine/xanthosine triphosphatase</fullName>
        <shortName evidence="10">ITPase/XTPase</shortName>
        <ecNumber evidence="10">3.6.1.73</ecNumber>
    </recommendedName>
    <alternativeName>
        <fullName evidence="10">Non-canonical purine NTP phosphatase</fullName>
    </alternativeName>
    <alternativeName>
        <fullName evidence="10">Non-standard purine NTP phosphatase</fullName>
    </alternativeName>
    <alternativeName>
        <fullName evidence="10">Nucleoside-triphosphate phosphatase</fullName>
        <shortName evidence="10">NTPase</shortName>
    </alternativeName>
</protein>
<dbReference type="AlphaFoldDB" id="A0A1I5SCC3"/>
<dbReference type="GO" id="GO:0000166">
    <property type="term" value="F:nucleotide binding"/>
    <property type="evidence" value="ECO:0007669"/>
    <property type="project" value="UniProtKB-KW"/>
</dbReference>
<dbReference type="GO" id="GO:0103023">
    <property type="term" value="F:ITPase activity"/>
    <property type="evidence" value="ECO:0007669"/>
    <property type="project" value="UniProtKB-EC"/>
</dbReference>
<dbReference type="PANTHER" id="PTHR34699:SF2">
    <property type="entry name" value="NON-CANONICAL PURINE NTP PHOSPHATASE_PRRC1 DOMAIN-CONTAINING PROTEIN"/>
    <property type="match status" value="1"/>
</dbReference>
<evidence type="ECO:0000256" key="4">
    <source>
        <dbReference type="ARBA" id="ARBA00022801"/>
    </source>
</evidence>
<keyword evidence="5 10" id="KW-0460">Magnesium</keyword>
<evidence type="ECO:0000313" key="12">
    <source>
        <dbReference type="EMBL" id="SFP68167.1"/>
    </source>
</evidence>
<dbReference type="EMBL" id="FOXI01000006">
    <property type="protein sequence ID" value="SFP68167.1"/>
    <property type="molecule type" value="Genomic_DNA"/>
</dbReference>
<dbReference type="EC" id="3.6.1.73" evidence="10"/>
<comment type="similarity">
    <text evidence="10">Belongs to the YjjX NTPase family.</text>
</comment>
<sequence>MRLAVGSGNPVKRRAVEQAVEATLDGPEVEAVPVDSGVAEQPAGREETVTGAKTRAANALAAGEYDLGVGLEGGVAEVEGAEGLFLIMWVAVTDGDQVGVGSGPSFRLPDAIGDRVAAGEELGPVMDDVLGEDGVARRQGAAGALSGGVVDRDDALAAGVAAAMGPFVTDRY</sequence>
<comment type="catalytic activity">
    <reaction evidence="9 10">
        <text>XTP + H2O = XDP + phosphate + H(+)</text>
        <dbReference type="Rhea" id="RHEA:28406"/>
        <dbReference type="ChEBI" id="CHEBI:15377"/>
        <dbReference type="ChEBI" id="CHEBI:15378"/>
        <dbReference type="ChEBI" id="CHEBI:43474"/>
        <dbReference type="ChEBI" id="CHEBI:59884"/>
        <dbReference type="ChEBI" id="CHEBI:61314"/>
        <dbReference type="EC" id="3.6.1.73"/>
    </reaction>
</comment>
<evidence type="ECO:0000256" key="9">
    <source>
        <dbReference type="ARBA" id="ARBA00048781"/>
    </source>
</evidence>
<keyword evidence="2 10" id="KW-0479">Metal-binding</keyword>
<comment type="subunit">
    <text evidence="10">Homodimer.</text>
</comment>
<comment type="catalytic activity">
    <reaction evidence="8 10">
        <text>ITP + H2O = IDP + phosphate + H(+)</text>
        <dbReference type="Rhea" id="RHEA:28330"/>
        <dbReference type="ChEBI" id="CHEBI:15377"/>
        <dbReference type="ChEBI" id="CHEBI:15378"/>
        <dbReference type="ChEBI" id="CHEBI:43474"/>
        <dbReference type="ChEBI" id="CHEBI:58280"/>
        <dbReference type="ChEBI" id="CHEBI:61402"/>
        <dbReference type="EC" id="3.6.1.73"/>
    </reaction>
</comment>
<evidence type="ECO:0000259" key="11">
    <source>
        <dbReference type="Pfam" id="PF01931"/>
    </source>
</evidence>